<dbReference type="Proteomes" id="UP000664203">
    <property type="component" value="Unassembled WGS sequence"/>
</dbReference>
<proteinExistence type="predicted"/>
<protein>
    <submittedName>
        <fullName evidence="1">Uncharacterized protein</fullName>
    </submittedName>
</protein>
<comment type="caution">
    <text evidence="1">The sequence shown here is derived from an EMBL/GenBank/DDBJ whole genome shotgun (WGS) entry which is preliminary data.</text>
</comment>
<accession>A0A8H3J1X1</accession>
<reference evidence="1" key="1">
    <citation type="submission" date="2021-03" db="EMBL/GenBank/DDBJ databases">
        <authorList>
            <person name="Tagirdzhanova G."/>
        </authorList>
    </citation>
    <scope>NUCLEOTIDE SEQUENCE</scope>
</reference>
<keyword evidence="2" id="KW-1185">Reference proteome</keyword>
<dbReference type="EMBL" id="CAJPDR010000540">
    <property type="protein sequence ID" value="CAF9939202.1"/>
    <property type="molecule type" value="Genomic_DNA"/>
</dbReference>
<sequence length="179" mass="19853">MDLERMGTNLTEIKRPFKPRTVGIMAWRIQSSVQATESLDPVYKTYFIVLQSHLEIWLGITGASLPTLAPIASKVIYPAFSKLVSSYRNITPTISSRKKAIRTIGGSGDDVPLQRTGFSRLPGESLAGFDHVQYSGTTECTKKKEDLDPSIAEPQSRDGLKAITVRHEYDVSAEPRQQV</sequence>
<evidence type="ECO:0000313" key="1">
    <source>
        <dbReference type="EMBL" id="CAF9939202.1"/>
    </source>
</evidence>
<dbReference type="OrthoDB" id="10017208at2759"/>
<evidence type="ECO:0000313" key="2">
    <source>
        <dbReference type="Proteomes" id="UP000664203"/>
    </source>
</evidence>
<name>A0A8H3J1X1_9LECA</name>
<dbReference type="AlphaFoldDB" id="A0A8H3J1X1"/>
<organism evidence="1 2">
    <name type="scientific">Alectoria fallacina</name>
    <dbReference type="NCBI Taxonomy" id="1903189"/>
    <lineage>
        <taxon>Eukaryota</taxon>
        <taxon>Fungi</taxon>
        <taxon>Dikarya</taxon>
        <taxon>Ascomycota</taxon>
        <taxon>Pezizomycotina</taxon>
        <taxon>Lecanoromycetes</taxon>
        <taxon>OSLEUM clade</taxon>
        <taxon>Lecanoromycetidae</taxon>
        <taxon>Lecanorales</taxon>
        <taxon>Lecanorineae</taxon>
        <taxon>Parmeliaceae</taxon>
        <taxon>Alectoria</taxon>
    </lineage>
</organism>
<gene>
    <name evidence="1" type="ORF">ALECFALPRED_008037</name>
</gene>